<accession>A0A926I3C5</accession>
<evidence type="ECO:0000256" key="4">
    <source>
        <dbReference type="ARBA" id="ARBA00023136"/>
    </source>
</evidence>
<name>A0A926I3C5_9FIRM</name>
<organism evidence="6 7">
    <name type="scientific">Fumia xinanensis</name>
    <dbReference type="NCBI Taxonomy" id="2763659"/>
    <lineage>
        <taxon>Bacteria</taxon>
        <taxon>Bacillati</taxon>
        <taxon>Bacillota</taxon>
        <taxon>Clostridia</taxon>
        <taxon>Eubacteriales</taxon>
        <taxon>Oscillospiraceae</taxon>
        <taxon>Fumia</taxon>
    </lineage>
</organism>
<evidence type="ECO:0000256" key="3">
    <source>
        <dbReference type="ARBA" id="ARBA00022989"/>
    </source>
</evidence>
<comment type="caution">
    <text evidence="6">The sequence shown here is derived from an EMBL/GenBank/DDBJ whole genome shotgun (WGS) entry which is preliminary data.</text>
</comment>
<feature type="transmembrane region" description="Helical" evidence="5">
    <location>
        <begin position="83"/>
        <end position="102"/>
    </location>
</feature>
<dbReference type="PANTHER" id="PTHR43723:SF1">
    <property type="entry name" value="COBALT TRANSPORT PROTEIN CBIQ"/>
    <property type="match status" value="1"/>
</dbReference>
<feature type="transmembrane region" description="Helical" evidence="5">
    <location>
        <begin position="29"/>
        <end position="49"/>
    </location>
</feature>
<evidence type="ECO:0000256" key="1">
    <source>
        <dbReference type="ARBA" id="ARBA00004141"/>
    </source>
</evidence>
<proteinExistence type="predicted"/>
<sequence length="241" mass="26278">MKKPYLENVNPFCKALTVLISAVLLSFSYSVWLNLLVLGLSLTAVAIFSRASKKKLFLLFLPVLLMAVGFLITGLLYTGPKAAGYTGSIGIAAMSIGSLYNGLQLGTRIFAFAGLGILFSLTTGAQEFIVSLQQQAKLPPKFAYGILAAVHLLPNIQKEYGNARRALQVRGIFSPFSLKPVFVMFVNAIRWSECLAMAMESKGFSEEGQRTNYHETSVKKLDVIFTVSICFCMAAGVVLLR</sequence>
<keyword evidence="4 5" id="KW-0472">Membrane</keyword>
<dbReference type="InterPro" id="IPR003339">
    <property type="entry name" value="ABC/ECF_trnsptr_transmembrane"/>
</dbReference>
<evidence type="ECO:0000256" key="5">
    <source>
        <dbReference type="SAM" id="Phobius"/>
    </source>
</evidence>
<evidence type="ECO:0000313" key="6">
    <source>
        <dbReference type="EMBL" id="MBC8560473.1"/>
    </source>
</evidence>
<dbReference type="GO" id="GO:0043190">
    <property type="term" value="C:ATP-binding cassette (ABC) transporter complex"/>
    <property type="evidence" value="ECO:0007669"/>
    <property type="project" value="TreeGrafter"/>
</dbReference>
<dbReference type="Proteomes" id="UP000610760">
    <property type="component" value="Unassembled WGS sequence"/>
</dbReference>
<feature type="transmembrane region" description="Helical" evidence="5">
    <location>
        <begin position="56"/>
        <end position="77"/>
    </location>
</feature>
<dbReference type="RefSeq" id="WP_249295460.1">
    <property type="nucleotide sequence ID" value="NZ_JACRSV010000003.1"/>
</dbReference>
<keyword evidence="3 5" id="KW-1133">Transmembrane helix</keyword>
<dbReference type="CDD" id="cd16914">
    <property type="entry name" value="EcfT"/>
    <property type="match status" value="1"/>
</dbReference>
<dbReference type="InterPro" id="IPR052770">
    <property type="entry name" value="Cobalt_transport_CbiQ"/>
</dbReference>
<gene>
    <name evidence="6" type="ORF">H8710_10405</name>
</gene>
<keyword evidence="7" id="KW-1185">Reference proteome</keyword>
<protein>
    <submittedName>
        <fullName evidence="6">Energy-coupling factor transporter transmembrane protein EcfT</fullName>
    </submittedName>
</protein>
<dbReference type="EMBL" id="JACRSV010000003">
    <property type="protein sequence ID" value="MBC8560473.1"/>
    <property type="molecule type" value="Genomic_DNA"/>
</dbReference>
<feature type="transmembrane region" description="Helical" evidence="5">
    <location>
        <begin position="109"/>
        <end position="129"/>
    </location>
</feature>
<evidence type="ECO:0000256" key="2">
    <source>
        <dbReference type="ARBA" id="ARBA00022692"/>
    </source>
</evidence>
<evidence type="ECO:0000313" key="7">
    <source>
        <dbReference type="Proteomes" id="UP000610760"/>
    </source>
</evidence>
<dbReference type="PANTHER" id="PTHR43723">
    <property type="entry name" value="COBALT TRANSPORT PROTEIN CBIQ"/>
    <property type="match status" value="1"/>
</dbReference>
<feature type="transmembrane region" description="Helical" evidence="5">
    <location>
        <begin position="223"/>
        <end position="240"/>
    </location>
</feature>
<reference evidence="6" key="1">
    <citation type="submission" date="2020-08" db="EMBL/GenBank/DDBJ databases">
        <title>Genome public.</title>
        <authorList>
            <person name="Liu C."/>
            <person name="Sun Q."/>
        </authorList>
    </citation>
    <scope>NUCLEOTIDE SEQUENCE</scope>
    <source>
        <strain evidence="6">NSJ-33</strain>
    </source>
</reference>
<dbReference type="AlphaFoldDB" id="A0A926I3C5"/>
<dbReference type="GO" id="GO:0006824">
    <property type="term" value="P:cobalt ion transport"/>
    <property type="evidence" value="ECO:0007669"/>
    <property type="project" value="TreeGrafter"/>
</dbReference>
<comment type="subcellular location">
    <subcellularLocation>
        <location evidence="1">Membrane</location>
        <topology evidence="1">Multi-pass membrane protein</topology>
    </subcellularLocation>
</comment>
<dbReference type="Pfam" id="PF02361">
    <property type="entry name" value="CbiQ"/>
    <property type="match status" value="1"/>
</dbReference>
<keyword evidence="2 5" id="KW-0812">Transmembrane</keyword>